<dbReference type="InterPro" id="IPR034783">
    <property type="entry name" value="SNX4"/>
</dbReference>
<dbReference type="Pfam" id="PF00787">
    <property type="entry name" value="PX"/>
    <property type="match status" value="1"/>
</dbReference>
<dbReference type="InterPro" id="IPR034902">
    <property type="entry name" value="PX_SNX4"/>
</dbReference>
<accession>A0ABM0M768</accession>
<keyword evidence="2" id="KW-1185">Reference proteome</keyword>
<sequence>MANMASDDSFVPDLLPETNGGQNRDLSPYFGRGHLLNSIEICVSEPEKRTTLSSVGLRDTYTVYLVETRLKDSNNKDFVDRSTSLWRRYSEFELLKNYLLVTYPAIVVPPIPEKRGVIHWQQLTTVDNFDPDFIERRRVGLENFLLRVASHAVLSQDKFFHAFLQQEDGWKESVYDTEFQAKSESRLKSLNASFRLRKPDRQFDEVKNYASDLHNNISNLLRIRAKLAERLFGIHKIHGNYGRVFSEWSGIEKKMGDGLQSAGHYMDV</sequence>
<gene>
    <name evidence="3" type="primary">LOC102802657</name>
</gene>
<dbReference type="GeneID" id="102802657"/>
<dbReference type="CDD" id="cd06864">
    <property type="entry name" value="PX_SNX4"/>
    <property type="match status" value="1"/>
</dbReference>
<dbReference type="PROSITE" id="PS50195">
    <property type="entry name" value="PX"/>
    <property type="match status" value="1"/>
</dbReference>
<proteinExistence type="predicted"/>
<name>A0ABM0M768_SACKO</name>
<dbReference type="InterPro" id="IPR036871">
    <property type="entry name" value="PX_dom_sf"/>
</dbReference>
<dbReference type="InterPro" id="IPR001683">
    <property type="entry name" value="PX_dom"/>
</dbReference>
<feature type="domain" description="PX" evidence="1">
    <location>
        <begin position="42"/>
        <end position="170"/>
    </location>
</feature>
<evidence type="ECO:0000313" key="2">
    <source>
        <dbReference type="Proteomes" id="UP000694865"/>
    </source>
</evidence>
<dbReference type="RefSeq" id="XP_006815859.1">
    <property type="nucleotide sequence ID" value="XM_006815796.1"/>
</dbReference>
<dbReference type="PANTHER" id="PTHR46596:SF1">
    <property type="entry name" value="SORTING NEXIN-4"/>
    <property type="match status" value="1"/>
</dbReference>
<evidence type="ECO:0000259" key="1">
    <source>
        <dbReference type="PROSITE" id="PS50195"/>
    </source>
</evidence>
<dbReference type="SUPFAM" id="SSF64268">
    <property type="entry name" value="PX domain"/>
    <property type="match status" value="1"/>
</dbReference>
<evidence type="ECO:0000313" key="3">
    <source>
        <dbReference type="RefSeq" id="XP_006815859.1"/>
    </source>
</evidence>
<organism evidence="2 3">
    <name type="scientific">Saccoglossus kowalevskii</name>
    <name type="common">Acorn worm</name>
    <dbReference type="NCBI Taxonomy" id="10224"/>
    <lineage>
        <taxon>Eukaryota</taxon>
        <taxon>Metazoa</taxon>
        <taxon>Hemichordata</taxon>
        <taxon>Enteropneusta</taxon>
        <taxon>Harrimaniidae</taxon>
        <taxon>Saccoglossus</taxon>
    </lineage>
</organism>
<dbReference type="SMART" id="SM00312">
    <property type="entry name" value="PX"/>
    <property type="match status" value="1"/>
</dbReference>
<protein>
    <submittedName>
        <fullName evidence="3">Sorting nexin-4-like</fullName>
    </submittedName>
</protein>
<dbReference type="Proteomes" id="UP000694865">
    <property type="component" value="Unplaced"/>
</dbReference>
<reference evidence="3" key="1">
    <citation type="submission" date="2025-08" db="UniProtKB">
        <authorList>
            <consortium name="RefSeq"/>
        </authorList>
    </citation>
    <scope>IDENTIFICATION</scope>
    <source>
        <tissue evidence="3">Testes</tissue>
    </source>
</reference>
<dbReference type="Gene3D" id="3.30.1520.10">
    <property type="entry name" value="Phox-like domain"/>
    <property type="match status" value="1"/>
</dbReference>
<dbReference type="PANTHER" id="PTHR46596">
    <property type="entry name" value="SORTING NEXIN-4"/>
    <property type="match status" value="1"/>
</dbReference>